<reference evidence="1" key="1">
    <citation type="submission" date="2022-12" db="EMBL/GenBank/DDBJ databases">
        <title>Genome assemblies of Blomia tropicalis.</title>
        <authorList>
            <person name="Cui Y."/>
        </authorList>
    </citation>
    <scope>NUCLEOTIDE SEQUENCE</scope>
    <source>
        <tissue evidence="1">Adult mites</tissue>
    </source>
</reference>
<dbReference type="AlphaFoldDB" id="A0A9Q0M2H7"/>
<comment type="caution">
    <text evidence="1">The sequence shown here is derived from an EMBL/GenBank/DDBJ whole genome shotgun (WGS) entry which is preliminary data.</text>
</comment>
<evidence type="ECO:0000313" key="1">
    <source>
        <dbReference type="EMBL" id="KAJ6217814.1"/>
    </source>
</evidence>
<name>A0A9Q0M2H7_BLOTA</name>
<accession>A0A9Q0M2H7</accession>
<dbReference type="EMBL" id="JAPWDV010000003">
    <property type="protein sequence ID" value="KAJ6217814.1"/>
    <property type="molecule type" value="Genomic_DNA"/>
</dbReference>
<gene>
    <name evidence="1" type="ORF">RDWZM_008971</name>
</gene>
<protein>
    <submittedName>
        <fullName evidence="1">Uncharacterized protein</fullName>
    </submittedName>
</protein>
<keyword evidence="2" id="KW-1185">Reference proteome</keyword>
<sequence>IITQLAIGRMCKTLRVFDKKRVTLDPLNWPQCMYVSTNVAVRIEGQIELHIRVYTFWLAHEFSGQVALE</sequence>
<organism evidence="1 2">
    <name type="scientific">Blomia tropicalis</name>
    <name type="common">Mite</name>
    <dbReference type="NCBI Taxonomy" id="40697"/>
    <lineage>
        <taxon>Eukaryota</taxon>
        <taxon>Metazoa</taxon>
        <taxon>Ecdysozoa</taxon>
        <taxon>Arthropoda</taxon>
        <taxon>Chelicerata</taxon>
        <taxon>Arachnida</taxon>
        <taxon>Acari</taxon>
        <taxon>Acariformes</taxon>
        <taxon>Sarcoptiformes</taxon>
        <taxon>Astigmata</taxon>
        <taxon>Glycyphagoidea</taxon>
        <taxon>Echimyopodidae</taxon>
        <taxon>Blomia</taxon>
    </lineage>
</organism>
<feature type="non-terminal residue" evidence="1">
    <location>
        <position position="1"/>
    </location>
</feature>
<evidence type="ECO:0000313" key="2">
    <source>
        <dbReference type="Proteomes" id="UP001142055"/>
    </source>
</evidence>
<feature type="non-terminal residue" evidence="1">
    <location>
        <position position="69"/>
    </location>
</feature>
<dbReference type="Proteomes" id="UP001142055">
    <property type="component" value="Chromosome 3"/>
</dbReference>
<proteinExistence type="predicted"/>